<keyword evidence="3" id="KW-0862">Zinc</keyword>
<name>A0AAV2EFM2_9ROSI</name>
<dbReference type="InterPro" id="IPR010666">
    <property type="entry name" value="Znf_GRF"/>
</dbReference>
<keyword evidence="5" id="KW-0472">Membrane</keyword>
<dbReference type="Proteomes" id="UP001497516">
    <property type="component" value="Chromosome 4"/>
</dbReference>
<keyword evidence="1" id="KW-0479">Metal-binding</keyword>
<dbReference type="PANTHER" id="PTHR33680:SF1">
    <property type="entry name" value="OS05G0489500 PROTEIN"/>
    <property type="match status" value="1"/>
</dbReference>
<evidence type="ECO:0000256" key="3">
    <source>
        <dbReference type="ARBA" id="ARBA00022833"/>
    </source>
</evidence>
<gene>
    <name evidence="7" type="ORF">LTRI10_LOCUS25564</name>
</gene>
<dbReference type="EMBL" id="OZ034817">
    <property type="protein sequence ID" value="CAL1384355.1"/>
    <property type="molecule type" value="Genomic_DNA"/>
</dbReference>
<reference evidence="7 8" key="1">
    <citation type="submission" date="2024-04" db="EMBL/GenBank/DDBJ databases">
        <authorList>
            <person name="Fracassetti M."/>
        </authorList>
    </citation>
    <scope>NUCLEOTIDE SEQUENCE [LARGE SCALE GENOMIC DNA]</scope>
</reference>
<keyword evidence="5" id="KW-0812">Transmembrane</keyword>
<evidence type="ECO:0000256" key="1">
    <source>
        <dbReference type="ARBA" id="ARBA00022723"/>
    </source>
</evidence>
<proteinExistence type="predicted"/>
<protein>
    <recommendedName>
        <fullName evidence="6">GRF-type domain-containing protein</fullName>
    </recommendedName>
</protein>
<evidence type="ECO:0000313" key="7">
    <source>
        <dbReference type="EMBL" id="CAL1384355.1"/>
    </source>
</evidence>
<dbReference type="AlphaFoldDB" id="A0AAV2EFM2"/>
<sequence length="155" mass="18179">MSRRTASSSSTSNQKLGVVLCWCNKPCVVKTSGTELNPGREFYGCPFWKDETKNCRFFRWVRLNVDEDKQANSESSCSILKLEDSLRIAQCKAERRKKEKKIMSDELSRWMKAHEIMVAEGRRVNHDIHVIRYQFTVIVVLNLIMVVLLWHHFLM</sequence>
<evidence type="ECO:0000259" key="6">
    <source>
        <dbReference type="PROSITE" id="PS51999"/>
    </source>
</evidence>
<keyword evidence="8" id="KW-1185">Reference proteome</keyword>
<keyword evidence="5" id="KW-1133">Transmembrane helix</keyword>
<evidence type="ECO:0000256" key="5">
    <source>
        <dbReference type="SAM" id="Phobius"/>
    </source>
</evidence>
<dbReference type="PANTHER" id="PTHR33680">
    <property type="entry name" value="OS07G0190500 PROTEIN"/>
    <property type="match status" value="1"/>
</dbReference>
<organism evidence="7 8">
    <name type="scientific">Linum trigynum</name>
    <dbReference type="NCBI Taxonomy" id="586398"/>
    <lineage>
        <taxon>Eukaryota</taxon>
        <taxon>Viridiplantae</taxon>
        <taxon>Streptophyta</taxon>
        <taxon>Embryophyta</taxon>
        <taxon>Tracheophyta</taxon>
        <taxon>Spermatophyta</taxon>
        <taxon>Magnoliopsida</taxon>
        <taxon>eudicotyledons</taxon>
        <taxon>Gunneridae</taxon>
        <taxon>Pentapetalae</taxon>
        <taxon>rosids</taxon>
        <taxon>fabids</taxon>
        <taxon>Malpighiales</taxon>
        <taxon>Linaceae</taxon>
        <taxon>Linum</taxon>
    </lineage>
</organism>
<evidence type="ECO:0000313" key="8">
    <source>
        <dbReference type="Proteomes" id="UP001497516"/>
    </source>
</evidence>
<dbReference type="Pfam" id="PF06839">
    <property type="entry name" value="Zn_ribbon_GRF"/>
    <property type="match status" value="1"/>
</dbReference>
<evidence type="ECO:0000256" key="4">
    <source>
        <dbReference type="PROSITE-ProRule" id="PRU01343"/>
    </source>
</evidence>
<dbReference type="PROSITE" id="PS51999">
    <property type="entry name" value="ZF_GRF"/>
    <property type="match status" value="1"/>
</dbReference>
<accession>A0AAV2EFM2</accession>
<dbReference type="GO" id="GO:0008270">
    <property type="term" value="F:zinc ion binding"/>
    <property type="evidence" value="ECO:0007669"/>
    <property type="project" value="UniProtKB-KW"/>
</dbReference>
<feature type="transmembrane region" description="Helical" evidence="5">
    <location>
        <begin position="130"/>
        <end position="153"/>
    </location>
</feature>
<keyword evidence="2 4" id="KW-0863">Zinc-finger</keyword>
<feature type="domain" description="GRF-type" evidence="6">
    <location>
        <begin position="21"/>
        <end position="64"/>
    </location>
</feature>
<evidence type="ECO:0000256" key="2">
    <source>
        <dbReference type="ARBA" id="ARBA00022771"/>
    </source>
</evidence>